<comment type="similarity">
    <text evidence="7">Belongs to the glycosyl hydrolase 24 family.</text>
</comment>
<evidence type="ECO:0000256" key="2">
    <source>
        <dbReference type="ARBA" id="ARBA00022529"/>
    </source>
</evidence>
<accession>A0ABS0N3E9</accession>
<dbReference type="InterPro" id="IPR033907">
    <property type="entry name" value="Endolysin_autolysin"/>
</dbReference>
<dbReference type="HAMAP" id="MF_04110">
    <property type="entry name" value="ENDOLYSIN_T4"/>
    <property type="match status" value="1"/>
</dbReference>
<evidence type="ECO:0000256" key="7">
    <source>
        <dbReference type="RuleBase" id="RU003788"/>
    </source>
</evidence>
<dbReference type="EMBL" id="JAEANY010000002">
    <property type="protein sequence ID" value="MBH5322242.1"/>
    <property type="molecule type" value="Genomic_DNA"/>
</dbReference>
<comment type="caution">
    <text evidence="9">The sequence shown here is derived from an EMBL/GenBank/DDBJ whole genome shotgun (WGS) entry which is preliminary data.</text>
</comment>
<dbReference type="InterPro" id="IPR002196">
    <property type="entry name" value="Glyco_hydro_24"/>
</dbReference>
<name>A0ABS0N3E9_9SPHN</name>
<protein>
    <recommendedName>
        <fullName evidence="7">Lysozyme</fullName>
        <ecNumber evidence="7">3.2.1.17</ecNumber>
    </recommendedName>
</protein>
<dbReference type="InterPro" id="IPR023347">
    <property type="entry name" value="Lysozyme_dom_sf"/>
</dbReference>
<dbReference type="Proteomes" id="UP000602442">
    <property type="component" value="Unassembled WGS sequence"/>
</dbReference>
<organism evidence="9 10">
    <name type="scientific">Aurantiacibacter sediminis</name>
    <dbReference type="NCBI Taxonomy" id="2793064"/>
    <lineage>
        <taxon>Bacteria</taxon>
        <taxon>Pseudomonadati</taxon>
        <taxon>Pseudomonadota</taxon>
        <taxon>Alphaproteobacteria</taxon>
        <taxon>Sphingomonadales</taxon>
        <taxon>Erythrobacteraceae</taxon>
        <taxon>Aurantiacibacter</taxon>
    </lineage>
</organism>
<keyword evidence="8" id="KW-0175">Coiled coil</keyword>
<sequence length="205" mass="22000">MALSPGAVEFGRDAPSHATVAAAEASVDAMKYRVDAEKLTVSEAMMEALAEEEGVMLTVYRDVAGYPTVGVGHLVRPADNLKVGDTITYEQAIEFLENDIKHAEEAVKRLVGDLPLYQYEFDALVDLVYNVGEGNVSASESPKLNAAMKAGNYEAIASQLHYHTAAGSKANGLVYRSERRQAIFSEAAYGDPRPIEISVSGEVSA</sequence>
<comment type="catalytic activity">
    <reaction evidence="1 7">
        <text>Hydrolysis of (1-&gt;4)-beta-linkages between N-acetylmuramic acid and N-acetyl-D-glucosamine residues in a peptidoglycan and between N-acetyl-D-glucosamine residues in chitodextrins.</text>
        <dbReference type="EC" id="3.2.1.17"/>
    </reaction>
</comment>
<dbReference type="SUPFAM" id="SSF53955">
    <property type="entry name" value="Lysozyme-like"/>
    <property type="match status" value="1"/>
</dbReference>
<keyword evidence="5" id="KW-1035">Host cytoplasm</keyword>
<dbReference type="InterPro" id="IPR034690">
    <property type="entry name" value="Endolysin_T4_type"/>
</dbReference>
<evidence type="ECO:0000256" key="3">
    <source>
        <dbReference type="ARBA" id="ARBA00022638"/>
    </source>
</evidence>
<evidence type="ECO:0000256" key="6">
    <source>
        <dbReference type="ARBA" id="ARBA00023295"/>
    </source>
</evidence>
<gene>
    <name evidence="9" type="ORF">I5L03_06545</name>
</gene>
<dbReference type="PANTHER" id="PTHR38107">
    <property type="match status" value="1"/>
</dbReference>
<evidence type="ECO:0000256" key="1">
    <source>
        <dbReference type="ARBA" id="ARBA00000632"/>
    </source>
</evidence>
<dbReference type="Pfam" id="PF00959">
    <property type="entry name" value="Phage_lysozyme"/>
    <property type="match status" value="1"/>
</dbReference>
<keyword evidence="3 7" id="KW-0081">Bacteriolytic enzyme</keyword>
<dbReference type="PANTHER" id="PTHR38107:SF3">
    <property type="entry name" value="LYSOZYME RRRD-RELATED"/>
    <property type="match status" value="1"/>
</dbReference>
<keyword evidence="10" id="KW-1185">Reference proteome</keyword>
<evidence type="ECO:0000256" key="8">
    <source>
        <dbReference type="SAM" id="Coils"/>
    </source>
</evidence>
<feature type="coiled-coil region" evidence="8">
    <location>
        <begin position="86"/>
        <end position="113"/>
    </location>
</feature>
<reference evidence="9 10" key="1">
    <citation type="submission" date="2020-11" db="EMBL/GenBank/DDBJ databases">
        <title>Erythrobacter sediminis sp. nov., a marine bacterium from a tidal flat of Garorim Bay.</title>
        <authorList>
            <person name="Kim D."/>
            <person name="Yoo Y."/>
            <person name="Kim J.-J."/>
        </authorList>
    </citation>
    <scope>NUCLEOTIDE SEQUENCE [LARGE SCALE GENOMIC DNA]</scope>
    <source>
        <strain evidence="9 10">JGD-13</strain>
    </source>
</reference>
<dbReference type="EC" id="3.2.1.17" evidence="7"/>
<evidence type="ECO:0000313" key="10">
    <source>
        <dbReference type="Proteomes" id="UP000602442"/>
    </source>
</evidence>
<proteinExistence type="inferred from homology"/>
<evidence type="ECO:0000256" key="4">
    <source>
        <dbReference type="ARBA" id="ARBA00022801"/>
    </source>
</evidence>
<evidence type="ECO:0000256" key="5">
    <source>
        <dbReference type="ARBA" id="ARBA00023200"/>
    </source>
</evidence>
<dbReference type="CDD" id="cd00737">
    <property type="entry name" value="lyz_endolysin_autolysin"/>
    <property type="match status" value="1"/>
</dbReference>
<dbReference type="Gene3D" id="1.10.530.40">
    <property type="match status" value="1"/>
</dbReference>
<keyword evidence="4 7" id="KW-0378">Hydrolase</keyword>
<keyword evidence="2 7" id="KW-0929">Antimicrobial</keyword>
<dbReference type="InterPro" id="IPR023346">
    <property type="entry name" value="Lysozyme-like_dom_sf"/>
</dbReference>
<keyword evidence="6 7" id="KW-0326">Glycosidase</keyword>
<evidence type="ECO:0000313" key="9">
    <source>
        <dbReference type="EMBL" id="MBH5322242.1"/>
    </source>
</evidence>
<dbReference type="InterPro" id="IPR051018">
    <property type="entry name" value="Bacteriophage_GH24"/>
</dbReference>